<sequence>MENAPIAVISGIRVFHLIFFEMKVNLMIYFDHAATTPPYEDVTKTVAEVMARHYGNPSSLHRLGEDSAKLLDKAREVSAAALGVQPREIVFTGGATESNNMAIKGVALQFIERGKHLITTATEHPSVLESVKQLASWGWETTILPVDENGGVTVEQVREALRPDTVLVTIMHVNNETGTIQPVEEIGRMLKATAPRLLFHVDGVQGFGKLPLSLNDSGIDLYSLSAHKLRGPKGVGLLYVREGLRLAPLLAGGGQEGGYRSGTENIPYIVAFAKALRLAKEGRETRATKLYGLRERLMRGIAELLELVVNSPAQGAPHIVHFSYPGMKAEALLHMLEEEGFFVSTRSACSSKRSEPSRVLLAMGKTEEVASSGIRISLGDEHEERDIDALLAALQRSVKRLQALR</sequence>
<evidence type="ECO:0000256" key="7">
    <source>
        <dbReference type="RuleBase" id="RU004504"/>
    </source>
</evidence>
<dbReference type="EMBL" id="FXAE01000031">
    <property type="protein sequence ID" value="SMF40398.1"/>
    <property type="molecule type" value="Genomic_DNA"/>
</dbReference>
<keyword evidence="4" id="KW-0663">Pyridoxal phosphate</keyword>
<dbReference type="PANTHER" id="PTHR11601:SF50">
    <property type="entry name" value="CYSTEINE DESULFURASE ISCS 2-RELATED"/>
    <property type="match status" value="1"/>
</dbReference>
<comment type="similarity">
    <text evidence="2">Belongs to the class-V pyridoxal-phosphate-dependent aminotransferase family. NifS/IscS subfamily.</text>
</comment>
<protein>
    <submittedName>
        <fullName evidence="9">Cysteine desulfurase</fullName>
    </submittedName>
</protein>
<keyword evidence="5" id="KW-0408">Iron</keyword>
<organism evidence="9 10">
    <name type="scientific">Paenibacillus barengoltzii J12</name>
    <dbReference type="NCBI Taxonomy" id="935846"/>
    <lineage>
        <taxon>Bacteria</taxon>
        <taxon>Bacillati</taxon>
        <taxon>Bacillota</taxon>
        <taxon>Bacilli</taxon>
        <taxon>Bacillales</taxon>
        <taxon>Paenibacillaceae</taxon>
        <taxon>Paenibacillus</taxon>
    </lineage>
</organism>
<dbReference type="InterPro" id="IPR016454">
    <property type="entry name" value="Cysteine_dSase"/>
</dbReference>
<keyword evidence="6" id="KW-0411">Iron-sulfur</keyword>
<dbReference type="InterPro" id="IPR015421">
    <property type="entry name" value="PyrdxlP-dep_Trfase_major"/>
</dbReference>
<dbReference type="InterPro" id="IPR015424">
    <property type="entry name" value="PyrdxlP-dep_Trfase"/>
</dbReference>
<evidence type="ECO:0000256" key="1">
    <source>
        <dbReference type="ARBA" id="ARBA00001933"/>
    </source>
</evidence>
<evidence type="ECO:0000256" key="4">
    <source>
        <dbReference type="ARBA" id="ARBA00022898"/>
    </source>
</evidence>
<accession>A0ABY1LZG8</accession>
<reference evidence="9 10" key="1">
    <citation type="submission" date="2017-04" db="EMBL/GenBank/DDBJ databases">
        <authorList>
            <person name="Varghese N."/>
            <person name="Submissions S."/>
        </authorList>
    </citation>
    <scope>NUCLEOTIDE SEQUENCE [LARGE SCALE GENOMIC DNA]</scope>
    <source>
        <strain evidence="9 10">J12</strain>
    </source>
</reference>
<dbReference type="SUPFAM" id="SSF53383">
    <property type="entry name" value="PLP-dependent transferases"/>
    <property type="match status" value="1"/>
</dbReference>
<evidence type="ECO:0000313" key="10">
    <source>
        <dbReference type="Proteomes" id="UP000192939"/>
    </source>
</evidence>
<keyword evidence="10" id="KW-1185">Reference proteome</keyword>
<evidence type="ECO:0000256" key="6">
    <source>
        <dbReference type="ARBA" id="ARBA00023014"/>
    </source>
</evidence>
<comment type="caution">
    <text evidence="9">The sequence shown here is derived from an EMBL/GenBank/DDBJ whole genome shotgun (WGS) entry which is preliminary data.</text>
</comment>
<name>A0ABY1LZG8_9BACL</name>
<evidence type="ECO:0000256" key="5">
    <source>
        <dbReference type="ARBA" id="ARBA00023004"/>
    </source>
</evidence>
<feature type="domain" description="Aminotransferase class V" evidence="8">
    <location>
        <begin position="28"/>
        <end position="390"/>
    </location>
</feature>
<proteinExistence type="inferred from homology"/>
<dbReference type="Pfam" id="PF00266">
    <property type="entry name" value="Aminotran_5"/>
    <property type="match status" value="1"/>
</dbReference>
<dbReference type="Proteomes" id="UP000192939">
    <property type="component" value="Unassembled WGS sequence"/>
</dbReference>
<dbReference type="InterPro" id="IPR020578">
    <property type="entry name" value="Aminotrans_V_PyrdxlP_BS"/>
</dbReference>
<dbReference type="Gene3D" id="1.10.260.50">
    <property type="match status" value="1"/>
</dbReference>
<gene>
    <name evidence="9" type="ORF">SAMN02744124_02856</name>
</gene>
<evidence type="ECO:0000256" key="3">
    <source>
        <dbReference type="ARBA" id="ARBA00022723"/>
    </source>
</evidence>
<dbReference type="PROSITE" id="PS00595">
    <property type="entry name" value="AA_TRANSFER_CLASS_5"/>
    <property type="match status" value="1"/>
</dbReference>
<dbReference type="PIRSF" id="PIRSF005572">
    <property type="entry name" value="NifS"/>
    <property type="match status" value="1"/>
</dbReference>
<comment type="cofactor">
    <cofactor evidence="1 7">
        <name>pyridoxal 5'-phosphate</name>
        <dbReference type="ChEBI" id="CHEBI:597326"/>
    </cofactor>
</comment>
<dbReference type="PANTHER" id="PTHR11601">
    <property type="entry name" value="CYSTEINE DESULFURYLASE FAMILY MEMBER"/>
    <property type="match status" value="1"/>
</dbReference>
<dbReference type="InterPro" id="IPR015422">
    <property type="entry name" value="PyrdxlP-dep_Trfase_small"/>
</dbReference>
<keyword evidence="3" id="KW-0479">Metal-binding</keyword>
<evidence type="ECO:0000313" key="9">
    <source>
        <dbReference type="EMBL" id="SMF40398.1"/>
    </source>
</evidence>
<dbReference type="Gene3D" id="3.40.640.10">
    <property type="entry name" value="Type I PLP-dependent aspartate aminotransferase-like (Major domain)"/>
    <property type="match status" value="1"/>
</dbReference>
<dbReference type="Gene3D" id="3.90.1150.10">
    <property type="entry name" value="Aspartate Aminotransferase, domain 1"/>
    <property type="match status" value="1"/>
</dbReference>
<evidence type="ECO:0000256" key="2">
    <source>
        <dbReference type="ARBA" id="ARBA00006490"/>
    </source>
</evidence>
<dbReference type="InterPro" id="IPR000192">
    <property type="entry name" value="Aminotrans_V_dom"/>
</dbReference>
<evidence type="ECO:0000259" key="8">
    <source>
        <dbReference type="Pfam" id="PF00266"/>
    </source>
</evidence>